<dbReference type="Proteomes" id="UP000054632">
    <property type="component" value="Unassembled WGS sequence"/>
</dbReference>
<dbReference type="AlphaFoldDB" id="A0A0V1DMK5"/>
<evidence type="ECO:0000313" key="1">
    <source>
        <dbReference type="EMBL" id="KRY62676.1"/>
    </source>
</evidence>
<comment type="caution">
    <text evidence="1">The sequence shown here is derived from an EMBL/GenBank/DDBJ whole genome shotgun (WGS) entry which is preliminary data.</text>
</comment>
<reference evidence="1 2" key="1">
    <citation type="submission" date="2015-01" db="EMBL/GenBank/DDBJ databases">
        <title>Evolution of Trichinella species and genotypes.</title>
        <authorList>
            <person name="Korhonen P.K."/>
            <person name="Edoardo P."/>
            <person name="Giuseppe L.R."/>
            <person name="Gasser R.B."/>
        </authorList>
    </citation>
    <scope>NUCLEOTIDE SEQUENCE [LARGE SCALE GENOMIC DNA]</scope>
    <source>
        <strain evidence="1">ISS13</strain>
    </source>
</reference>
<protein>
    <submittedName>
        <fullName evidence="1">Uncharacterized protein</fullName>
    </submittedName>
</protein>
<proteinExistence type="predicted"/>
<organism evidence="1 2">
    <name type="scientific">Trichinella pseudospiralis</name>
    <name type="common">Parasitic roundworm</name>
    <dbReference type="NCBI Taxonomy" id="6337"/>
    <lineage>
        <taxon>Eukaryota</taxon>
        <taxon>Metazoa</taxon>
        <taxon>Ecdysozoa</taxon>
        <taxon>Nematoda</taxon>
        <taxon>Enoplea</taxon>
        <taxon>Dorylaimia</taxon>
        <taxon>Trichinellida</taxon>
        <taxon>Trichinellidae</taxon>
        <taxon>Trichinella</taxon>
    </lineage>
</organism>
<evidence type="ECO:0000313" key="2">
    <source>
        <dbReference type="Proteomes" id="UP000054632"/>
    </source>
</evidence>
<dbReference type="EMBL" id="JYDR01001993">
    <property type="protein sequence ID" value="KRY62676.1"/>
    <property type="molecule type" value="Genomic_DNA"/>
</dbReference>
<gene>
    <name evidence="1" type="ORF">T4A_6036</name>
</gene>
<sequence length="34" mass="3982">MAFRRIKTGDARSMAFYKGLSEKSNFHGNDFKNR</sequence>
<accession>A0A0V1DMK5</accession>
<name>A0A0V1DMK5_TRIPS</name>